<feature type="non-terminal residue" evidence="1">
    <location>
        <position position="1"/>
    </location>
</feature>
<dbReference type="AlphaFoldDB" id="A0A0V1G747"/>
<gene>
    <name evidence="1" type="ORF">T4C_9583</name>
</gene>
<accession>A0A0V1G747</accession>
<dbReference type="EMBL" id="JYDV01006312">
    <property type="protein sequence ID" value="KRY94047.1"/>
    <property type="molecule type" value="Genomic_DNA"/>
</dbReference>
<proteinExistence type="predicted"/>
<name>A0A0V1G747_TRIPS</name>
<dbReference type="Proteomes" id="UP000054826">
    <property type="component" value="Unassembled WGS sequence"/>
</dbReference>
<evidence type="ECO:0000313" key="1">
    <source>
        <dbReference type="EMBL" id="KRY94047.1"/>
    </source>
</evidence>
<reference evidence="1 2" key="1">
    <citation type="submission" date="2015-01" db="EMBL/GenBank/DDBJ databases">
        <title>Evolution of Trichinella species and genotypes.</title>
        <authorList>
            <person name="Korhonen P.K."/>
            <person name="Edoardo P."/>
            <person name="Giuseppe L.R."/>
            <person name="Gasser R.B."/>
        </authorList>
    </citation>
    <scope>NUCLEOTIDE SEQUENCE [LARGE SCALE GENOMIC DNA]</scope>
    <source>
        <strain evidence="1">ISS176</strain>
    </source>
</reference>
<protein>
    <submittedName>
        <fullName evidence="1">Uncharacterized protein</fullName>
    </submittedName>
</protein>
<feature type="non-terminal residue" evidence="1">
    <location>
        <position position="30"/>
    </location>
</feature>
<comment type="caution">
    <text evidence="1">The sequence shown here is derived from an EMBL/GenBank/DDBJ whole genome shotgun (WGS) entry which is preliminary data.</text>
</comment>
<organism evidence="1 2">
    <name type="scientific">Trichinella pseudospiralis</name>
    <name type="common">Parasitic roundworm</name>
    <dbReference type="NCBI Taxonomy" id="6337"/>
    <lineage>
        <taxon>Eukaryota</taxon>
        <taxon>Metazoa</taxon>
        <taxon>Ecdysozoa</taxon>
        <taxon>Nematoda</taxon>
        <taxon>Enoplea</taxon>
        <taxon>Dorylaimia</taxon>
        <taxon>Trichinellida</taxon>
        <taxon>Trichinellidae</taxon>
        <taxon>Trichinella</taxon>
    </lineage>
</organism>
<sequence length="30" mass="3249">LPSGTAPGQIKICIWPQATPQVFFCTIFAL</sequence>
<evidence type="ECO:0000313" key="2">
    <source>
        <dbReference type="Proteomes" id="UP000054826"/>
    </source>
</evidence>